<accession>A0A6L5B866</accession>
<name>A0A6L5B866_APIGR</name>
<protein>
    <submittedName>
        <fullName evidence="1">Uncharacterized protein</fullName>
    </submittedName>
</protein>
<organism evidence="1 2">
    <name type="scientific">Apium graveolens</name>
    <name type="common">Celery</name>
    <dbReference type="NCBI Taxonomy" id="4045"/>
    <lineage>
        <taxon>Eukaryota</taxon>
        <taxon>Viridiplantae</taxon>
        <taxon>Streptophyta</taxon>
        <taxon>Embryophyta</taxon>
        <taxon>Tracheophyta</taxon>
        <taxon>Spermatophyta</taxon>
        <taxon>Magnoliopsida</taxon>
        <taxon>eudicotyledons</taxon>
        <taxon>Gunneridae</taxon>
        <taxon>Pentapetalae</taxon>
        <taxon>asterids</taxon>
        <taxon>campanulids</taxon>
        <taxon>Apiales</taxon>
        <taxon>Apiaceae</taxon>
        <taxon>Apioideae</taxon>
        <taxon>apioid superclade</taxon>
        <taxon>Apieae</taxon>
        <taxon>Apium</taxon>
    </lineage>
</organism>
<dbReference type="EMBL" id="WRXP01002582">
    <property type="protein sequence ID" value="KAF1001770.1"/>
    <property type="molecule type" value="Genomic_DNA"/>
</dbReference>
<dbReference type="AlphaFoldDB" id="A0A6L5B866"/>
<sequence length="51" mass="5715">VVDDGFKFLDVEKTLLTRFSAPNYLDVFDNSDAILCVNKSLDCSFQVLKGI</sequence>
<feature type="non-terminal residue" evidence="1">
    <location>
        <position position="1"/>
    </location>
</feature>
<evidence type="ECO:0000313" key="2">
    <source>
        <dbReference type="Proteomes" id="UP000593563"/>
    </source>
</evidence>
<dbReference type="Proteomes" id="UP000593563">
    <property type="component" value="Unassembled WGS sequence"/>
</dbReference>
<keyword evidence="2" id="KW-1185">Reference proteome</keyword>
<dbReference type="SUPFAM" id="SSF56300">
    <property type="entry name" value="Metallo-dependent phosphatases"/>
    <property type="match status" value="1"/>
</dbReference>
<gene>
    <name evidence="1" type="ORF">AG4045_008706</name>
</gene>
<dbReference type="Gene3D" id="3.60.21.10">
    <property type="match status" value="1"/>
</dbReference>
<comment type="caution">
    <text evidence="1">The sequence shown here is derived from an EMBL/GenBank/DDBJ whole genome shotgun (WGS) entry which is preliminary data.</text>
</comment>
<dbReference type="InterPro" id="IPR029052">
    <property type="entry name" value="Metallo-depent_PP-like"/>
</dbReference>
<reference evidence="1" key="1">
    <citation type="submission" date="2020-01" db="EMBL/GenBank/DDBJ databases">
        <title>The Celery Genome Sequence Reveals Sequential Paleo-tetraploidization, Resistance Gene Elimination, Karyotype Evolution, and Functional Innovation in Apiales.</title>
        <authorList>
            <person name="Song X."/>
        </authorList>
    </citation>
    <scope>NUCLEOTIDE SEQUENCE</scope>
    <source>
        <tissue evidence="1">Leaf</tissue>
    </source>
</reference>
<proteinExistence type="predicted"/>
<evidence type="ECO:0000313" key="1">
    <source>
        <dbReference type="EMBL" id="KAF1001770.1"/>
    </source>
</evidence>